<evidence type="ECO:0000313" key="1">
    <source>
        <dbReference type="EMBL" id="PUV22757.1"/>
    </source>
</evidence>
<reference evidence="1 2" key="1">
    <citation type="submission" date="2018-04" db="EMBL/GenBank/DDBJ databases">
        <title>Sphingobacterium sp. M46 Genome.</title>
        <authorList>
            <person name="Cheng J."/>
            <person name="Li Y."/>
        </authorList>
    </citation>
    <scope>NUCLEOTIDE SEQUENCE [LARGE SCALE GENOMIC DNA]</scope>
    <source>
        <strain evidence="1 2">M46</strain>
    </source>
</reference>
<name>A0A363NPU6_9SPHI</name>
<proteinExistence type="predicted"/>
<accession>A0A363NPU6</accession>
<keyword evidence="2" id="KW-1185">Reference proteome</keyword>
<protein>
    <submittedName>
        <fullName evidence="1">Uncharacterized protein</fullName>
    </submittedName>
</protein>
<gene>
    <name evidence="1" type="ORF">DCO56_21430</name>
</gene>
<evidence type="ECO:0000313" key="2">
    <source>
        <dbReference type="Proteomes" id="UP000250831"/>
    </source>
</evidence>
<sequence length="129" mass="15203">MDDLLFSKSEAREILKEHQVILHDDFEVTFNQSGGFRDYTHKFELSISEKDKRTFIEGRIWDDKPDERIQIHSPLVDRYEGDTLRANYTNGKYYIYSMYRPNGKGIAPTFVEISVLKGKNTLTYEEILD</sequence>
<dbReference type="EMBL" id="QCXX01000006">
    <property type="protein sequence ID" value="PUV22757.1"/>
    <property type="molecule type" value="Genomic_DNA"/>
</dbReference>
<organism evidence="1 2">
    <name type="scientific">Sphingobacterium athyrii</name>
    <dbReference type="NCBI Taxonomy" id="2152717"/>
    <lineage>
        <taxon>Bacteria</taxon>
        <taxon>Pseudomonadati</taxon>
        <taxon>Bacteroidota</taxon>
        <taxon>Sphingobacteriia</taxon>
        <taxon>Sphingobacteriales</taxon>
        <taxon>Sphingobacteriaceae</taxon>
        <taxon>Sphingobacterium</taxon>
    </lineage>
</organism>
<dbReference type="AlphaFoldDB" id="A0A363NPU6"/>
<dbReference type="Proteomes" id="UP000250831">
    <property type="component" value="Unassembled WGS sequence"/>
</dbReference>
<dbReference type="OrthoDB" id="709544at2"/>
<comment type="caution">
    <text evidence="1">The sequence shown here is derived from an EMBL/GenBank/DDBJ whole genome shotgun (WGS) entry which is preliminary data.</text>
</comment>
<dbReference type="RefSeq" id="WP_108635785.1">
    <property type="nucleotide sequence ID" value="NZ_QCXX01000006.1"/>
</dbReference>